<dbReference type="PRINTS" id="PR00035">
    <property type="entry name" value="HTHGNTR"/>
</dbReference>
<dbReference type="Gene3D" id="1.20.120.530">
    <property type="entry name" value="GntR ligand-binding domain-like"/>
    <property type="match status" value="1"/>
</dbReference>
<keyword evidence="3" id="KW-0804">Transcription</keyword>
<dbReference type="GO" id="GO:0003700">
    <property type="term" value="F:DNA-binding transcription factor activity"/>
    <property type="evidence" value="ECO:0007669"/>
    <property type="project" value="InterPro"/>
</dbReference>
<name>A0A8H8WVU6_9HYPH</name>
<dbReference type="InterPro" id="IPR036388">
    <property type="entry name" value="WH-like_DNA-bd_sf"/>
</dbReference>
<dbReference type="Proteomes" id="UP000663508">
    <property type="component" value="Chromosome"/>
</dbReference>
<dbReference type="AlphaFoldDB" id="A0A8H8WVU6"/>
<dbReference type="SUPFAM" id="SSF48008">
    <property type="entry name" value="GntR ligand-binding domain-like"/>
    <property type="match status" value="1"/>
</dbReference>
<dbReference type="InterPro" id="IPR036390">
    <property type="entry name" value="WH_DNA-bd_sf"/>
</dbReference>
<dbReference type="EMBL" id="AP024145">
    <property type="protein sequence ID" value="BCM85077.1"/>
    <property type="molecule type" value="Genomic_DNA"/>
</dbReference>
<evidence type="ECO:0000256" key="1">
    <source>
        <dbReference type="ARBA" id="ARBA00023015"/>
    </source>
</evidence>
<sequence>MSNAPEAPGRTKGLRRVVRNTLAGQLTSEIRAAILDGHFPAGGQLNEMALATQFGVSRGPVREAIQRLVQEGLLRAEPHRGVFVVDLATGDIVDIYFTRKSLEIAAIRRVMAGPGRAVLARELMELTDRMAVLLGAGDWAEIADLDLRYHQRIVEEARSERLSRSYDTLQAETRLCLRLMMAGYRQNRALVEEHERLAHFIGHGHPDETEAEMDEHFGDPVRILERGRMAMRSGRA</sequence>
<dbReference type="RefSeq" id="WP_122984086.1">
    <property type="nucleotide sequence ID" value="NZ_AP024145.1"/>
</dbReference>
<dbReference type="PANTHER" id="PTHR43537">
    <property type="entry name" value="TRANSCRIPTIONAL REGULATOR, GNTR FAMILY"/>
    <property type="match status" value="1"/>
</dbReference>
<dbReference type="GO" id="GO:0003677">
    <property type="term" value="F:DNA binding"/>
    <property type="evidence" value="ECO:0007669"/>
    <property type="project" value="UniProtKB-KW"/>
</dbReference>
<dbReference type="SMART" id="SM00345">
    <property type="entry name" value="HTH_GNTR"/>
    <property type="match status" value="1"/>
</dbReference>
<dbReference type="SUPFAM" id="SSF46785">
    <property type="entry name" value="Winged helix' DNA-binding domain"/>
    <property type="match status" value="1"/>
</dbReference>
<protein>
    <submittedName>
        <fullName evidence="5">GntR family transcriptional regulator</fullName>
    </submittedName>
</protein>
<proteinExistence type="predicted"/>
<accession>A0A8H8WVU6</accession>
<dbReference type="SMART" id="SM00895">
    <property type="entry name" value="FCD"/>
    <property type="match status" value="1"/>
</dbReference>
<evidence type="ECO:0000313" key="6">
    <source>
        <dbReference type="Proteomes" id="UP000663508"/>
    </source>
</evidence>
<dbReference type="KEGG" id="mind:mvi_35380"/>
<organism evidence="5 6">
    <name type="scientific">Methylobacterium indicum</name>
    <dbReference type="NCBI Taxonomy" id="1775910"/>
    <lineage>
        <taxon>Bacteria</taxon>
        <taxon>Pseudomonadati</taxon>
        <taxon>Pseudomonadota</taxon>
        <taxon>Alphaproteobacteria</taxon>
        <taxon>Hyphomicrobiales</taxon>
        <taxon>Methylobacteriaceae</taxon>
        <taxon>Methylobacterium</taxon>
    </lineage>
</organism>
<dbReference type="Pfam" id="PF00392">
    <property type="entry name" value="GntR"/>
    <property type="match status" value="1"/>
</dbReference>
<dbReference type="CDD" id="cd07377">
    <property type="entry name" value="WHTH_GntR"/>
    <property type="match status" value="1"/>
</dbReference>
<evidence type="ECO:0000256" key="3">
    <source>
        <dbReference type="ARBA" id="ARBA00023163"/>
    </source>
</evidence>
<dbReference type="InterPro" id="IPR011711">
    <property type="entry name" value="GntR_C"/>
</dbReference>
<dbReference type="PANTHER" id="PTHR43537:SF45">
    <property type="entry name" value="GNTR FAMILY REGULATORY PROTEIN"/>
    <property type="match status" value="1"/>
</dbReference>
<gene>
    <name evidence="5" type="ORF">mvi_35380</name>
</gene>
<feature type="domain" description="HTH gntR-type" evidence="4">
    <location>
        <begin position="20"/>
        <end position="87"/>
    </location>
</feature>
<evidence type="ECO:0000313" key="5">
    <source>
        <dbReference type="EMBL" id="BCM85077.1"/>
    </source>
</evidence>
<dbReference type="Gene3D" id="1.10.10.10">
    <property type="entry name" value="Winged helix-like DNA-binding domain superfamily/Winged helix DNA-binding domain"/>
    <property type="match status" value="1"/>
</dbReference>
<dbReference type="PROSITE" id="PS50949">
    <property type="entry name" value="HTH_GNTR"/>
    <property type="match status" value="1"/>
</dbReference>
<dbReference type="Pfam" id="PF07729">
    <property type="entry name" value="FCD"/>
    <property type="match status" value="1"/>
</dbReference>
<evidence type="ECO:0000256" key="2">
    <source>
        <dbReference type="ARBA" id="ARBA00023125"/>
    </source>
</evidence>
<keyword evidence="2" id="KW-0238">DNA-binding</keyword>
<dbReference type="InterPro" id="IPR000524">
    <property type="entry name" value="Tscrpt_reg_HTH_GntR"/>
</dbReference>
<reference evidence="5" key="1">
    <citation type="submission" date="2020-11" db="EMBL/GenBank/DDBJ databases">
        <title>Complete genome sequence of a novel pathogenic Methylobacterium strain isolated from rice in Vietnam.</title>
        <authorList>
            <person name="Lai K."/>
            <person name="Okazaki S."/>
            <person name="Higashi K."/>
            <person name="Mori H."/>
            <person name="Toyoda A."/>
            <person name="Kurokawa K."/>
        </authorList>
    </citation>
    <scope>NUCLEOTIDE SEQUENCE</scope>
    <source>
        <strain evidence="5">VL1</strain>
    </source>
</reference>
<keyword evidence="1" id="KW-0805">Transcription regulation</keyword>
<dbReference type="InterPro" id="IPR008920">
    <property type="entry name" value="TF_FadR/GntR_C"/>
</dbReference>
<evidence type="ECO:0000259" key="4">
    <source>
        <dbReference type="PROSITE" id="PS50949"/>
    </source>
</evidence>